<dbReference type="CDD" id="cd06225">
    <property type="entry name" value="HAMP"/>
    <property type="match status" value="1"/>
</dbReference>
<comment type="subcellular location">
    <subcellularLocation>
        <location evidence="2">Cell membrane</location>
        <topology evidence="2">Multi-pass membrane protein</topology>
    </subcellularLocation>
</comment>
<feature type="transmembrane region" description="Helical" evidence="15">
    <location>
        <begin position="6"/>
        <end position="27"/>
    </location>
</feature>
<dbReference type="InterPro" id="IPR003594">
    <property type="entry name" value="HATPase_dom"/>
</dbReference>
<dbReference type="PANTHER" id="PTHR45528:SF1">
    <property type="entry name" value="SENSOR HISTIDINE KINASE CPXA"/>
    <property type="match status" value="1"/>
</dbReference>
<dbReference type="Pfam" id="PF02518">
    <property type="entry name" value="HATPase_c"/>
    <property type="match status" value="1"/>
</dbReference>
<evidence type="ECO:0000256" key="13">
    <source>
        <dbReference type="ARBA" id="ARBA00023136"/>
    </source>
</evidence>
<keyword evidence="4" id="KW-1003">Cell membrane</keyword>
<keyword evidence="11 15" id="KW-1133">Transmembrane helix</keyword>
<dbReference type="InterPro" id="IPR050398">
    <property type="entry name" value="HssS/ArlS-like"/>
</dbReference>
<comment type="catalytic activity">
    <reaction evidence="1">
        <text>ATP + protein L-histidine = ADP + protein N-phospho-L-histidine.</text>
        <dbReference type="EC" id="2.7.13.3"/>
    </reaction>
</comment>
<reference evidence="18 19" key="1">
    <citation type="submission" date="2009-01" db="EMBL/GenBank/DDBJ databases">
        <authorList>
            <person name="Fulton L."/>
            <person name="Clifton S."/>
            <person name="Fulton B."/>
            <person name="Xu J."/>
            <person name="Minx P."/>
            <person name="Pepin K.H."/>
            <person name="Johnson M."/>
            <person name="Bhonagiri V."/>
            <person name="Nash W.E."/>
            <person name="Mardis E.R."/>
            <person name="Wilson R.K."/>
        </authorList>
    </citation>
    <scope>NUCLEOTIDE SEQUENCE [LARGE SCALE GENOMIC DNA]</scope>
    <source>
        <strain evidence="19">DSM 10507 / JCM 14656 / S5a33</strain>
    </source>
</reference>
<evidence type="ECO:0000256" key="9">
    <source>
        <dbReference type="ARBA" id="ARBA00022777"/>
    </source>
</evidence>
<keyword evidence="10" id="KW-0067">ATP-binding</keyword>
<dbReference type="SMART" id="SM00387">
    <property type="entry name" value="HATPase_c"/>
    <property type="match status" value="1"/>
</dbReference>
<dbReference type="InterPro" id="IPR003660">
    <property type="entry name" value="HAMP_dom"/>
</dbReference>
<dbReference type="GO" id="GO:0005524">
    <property type="term" value="F:ATP binding"/>
    <property type="evidence" value="ECO:0007669"/>
    <property type="project" value="UniProtKB-KW"/>
</dbReference>
<evidence type="ECO:0000256" key="1">
    <source>
        <dbReference type="ARBA" id="ARBA00000085"/>
    </source>
</evidence>
<dbReference type="SMART" id="SM00304">
    <property type="entry name" value="HAMP"/>
    <property type="match status" value="1"/>
</dbReference>
<dbReference type="GO" id="GO:0005886">
    <property type="term" value="C:plasma membrane"/>
    <property type="evidence" value="ECO:0007669"/>
    <property type="project" value="UniProtKB-SubCell"/>
</dbReference>
<keyword evidence="14" id="KW-0175">Coiled coil</keyword>
<dbReference type="eggNOG" id="COG5002">
    <property type="taxonomic scope" value="Bacteria"/>
</dbReference>
<dbReference type="Gene3D" id="1.10.287.130">
    <property type="match status" value="1"/>
</dbReference>
<evidence type="ECO:0000313" key="18">
    <source>
        <dbReference type="EMBL" id="EEG49749.1"/>
    </source>
</evidence>
<dbReference type="SUPFAM" id="SSF55874">
    <property type="entry name" value="ATPase domain of HSP90 chaperone/DNA topoisomerase II/histidine kinase"/>
    <property type="match status" value="1"/>
</dbReference>
<evidence type="ECO:0000256" key="8">
    <source>
        <dbReference type="ARBA" id="ARBA00022741"/>
    </source>
</evidence>
<keyword evidence="9" id="KW-0418">Kinase</keyword>
<accession>C0CKG9</accession>
<dbReference type="CDD" id="cd00082">
    <property type="entry name" value="HisKA"/>
    <property type="match status" value="1"/>
</dbReference>
<dbReference type="PROSITE" id="PS50109">
    <property type="entry name" value="HIS_KIN"/>
    <property type="match status" value="1"/>
</dbReference>
<dbReference type="Pfam" id="PF00512">
    <property type="entry name" value="HisKA"/>
    <property type="match status" value="1"/>
</dbReference>
<dbReference type="PANTHER" id="PTHR45528">
    <property type="entry name" value="SENSOR HISTIDINE KINASE CPXA"/>
    <property type="match status" value="1"/>
</dbReference>
<dbReference type="InterPro" id="IPR036097">
    <property type="entry name" value="HisK_dim/P_sf"/>
</dbReference>
<evidence type="ECO:0000256" key="15">
    <source>
        <dbReference type="SAM" id="Phobius"/>
    </source>
</evidence>
<sequence length="470" mass="54077">MRKKYALTGVGLILAFLLVSLLLNGLLKEPFLIWENHRKMEAICDQIQRWMREDREGLQKNIEELGFQENVKISIFGEDYQILATTQLRGEREKSVKEKLVKKLKAIRDILDKEGVYFRKDERKGRKDLSYLVQVEKAGSLGYVVVRKSIPGIQKNMMLMDLFYVLSSLVTLAAGSVIIVWLAGKMVRPLENMNQVTRRIAQLDFEESVQVKSKDELGTLAASINSMSDQLKFNMEELQKELEFRKGMLRSLAHELKTPIAVIEGYTEHMPYIAESQPQKLQKYVDVIAKECVRMDQMIREILELCAYENRENIVQVTAFSSGIFLRELAQQTWEEFSRTVEILDEIDGYIAGDYQMLQRAVYNYIKNAVFHSRDAGIIRLTARNEGQNWIFSVYNSGSHIDEAELEKIWEVFYKSDQARTRERTSCGIGLAIAKEVAHAHRGRTWAKNMTDGVEFYLSIPSSSVDKKGG</sequence>
<evidence type="ECO:0000256" key="3">
    <source>
        <dbReference type="ARBA" id="ARBA00012438"/>
    </source>
</evidence>
<dbReference type="AlphaFoldDB" id="C0CKG9"/>
<evidence type="ECO:0000256" key="11">
    <source>
        <dbReference type="ARBA" id="ARBA00022989"/>
    </source>
</evidence>
<dbReference type="EMBL" id="ACBZ01000066">
    <property type="protein sequence ID" value="EEG49749.1"/>
    <property type="molecule type" value="Genomic_DNA"/>
</dbReference>
<keyword evidence="19" id="KW-1185">Reference proteome</keyword>
<keyword evidence="5" id="KW-0597">Phosphoprotein</keyword>
<keyword evidence="13 15" id="KW-0472">Membrane</keyword>
<feature type="domain" description="HAMP" evidence="17">
    <location>
        <begin position="184"/>
        <end position="236"/>
    </location>
</feature>
<dbReference type="InterPro" id="IPR005467">
    <property type="entry name" value="His_kinase_dom"/>
</dbReference>
<organism evidence="18 19">
    <name type="scientific">Blautia hydrogenotrophica (strain DSM 10507 / JCM 14656 / S5a33)</name>
    <name type="common">Ruminococcus hydrogenotrophicus</name>
    <dbReference type="NCBI Taxonomy" id="476272"/>
    <lineage>
        <taxon>Bacteria</taxon>
        <taxon>Bacillati</taxon>
        <taxon>Bacillota</taxon>
        <taxon>Clostridia</taxon>
        <taxon>Lachnospirales</taxon>
        <taxon>Lachnospiraceae</taxon>
        <taxon>Blautia</taxon>
    </lineage>
</organism>
<name>C0CKG9_BLAHS</name>
<evidence type="ECO:0000256" key="14">
    <source>
        <dbReference type="SAM" id="Coils"/>
    </source>
</evidence>
<dbReference type="Pfam" id="PF00672">
    <property type="entry name" value="HAMP"/>
    <property type="match status" value="1"/>
</dbReference>
<evidence type="ECO:0000313" key="19">
    <source>
        <dbReference type="Proteomes" id="UP000003100"/>
    </source>
</evidence>
<evidence type="ECO:0000259" key="16">
    <source>
        <dbReference type="PROSITE" id="PS50109"/>
    </source>
</evidence>
<dbReference type="Gene3D" id="6.10.340.10">
    <property type="match status" value="1"/>
</dbReference>
<feature type="domain" description="Histidine kinase" evidence="16">
    <location>
        <begin position="251"/>
        <end position="464"/>
    </location>
</feature>
<feature type="transmembrane region" description="Helical" evidence="15">
    <location>
        <begin position="162"/>
        <end position="184"/>
    </location>
</feature>
<keyword evidence="7 15" id="KW-0812">Transmembrane</keyword>
<evidence type="ECO:0000256" key="2">
    <source>
        <dbReference type="ARBA" id="ARBA00004651"/>
    </source>
</evidence>
<evidence type="ECO:0000256" key="5">
    <source>
        <dbReference type="ARBA" id="ARBA00022553"/>
    </source>
</evidence>
<evidence type="ECO:0000256" key="12">
    <source>
        <dbReference type="ARBA" id="ARBA00023012"/>
    </source>
</evidence>
<keyword evidence="12" id="KW-0902">Two-component regulatory system</keyword>
<dbReference type="SUPFAM" id="SSF47384">
    <property type="entry name" value="Homodimeric domain of signal transducing histidine kinase"/>
    <property type="match status" value="1"/>
</dbReference>
<keyword evidence="6" id="KW-0808">Transferase</keyword>
<dbReference type="SMART" id="SM00388">
    <property type="entry name" value="HisKA"/>
    <property type="match status" value="1"/>
</dbReference>
<dbReference type="Proteomes" id="UP000003100">
    <property type="component" value="Unassembled WGS sequence"/>
</dbReference>
<reference evidence="18 19" key="2">
    <citation type="submission" date="2009-02" db="EMBL/GenBank/DDBJ databases">
        <title>Draft genome sequence of Blautia hydrogenotrophica DSM 10507 (Ruminococcus hydrogenotrophicus DSM 10507).</title>
        <authorList>
            <person name="Sudarsanam P."/>
            <person name="Ley R."/>
            <person name="Guruge J."/>
            <person name="Turnbaugh P.J."/>
            <person name="Mahowald M."/>
            <person name="Liep D."/>
            <person name="Gordon J."/>
        </authorList>
    </citation>
    <scope>NUCLEOTIDE SEQUENCE [LARGE SCALE GENOMIC DNA]</scope>
    <source>
        <strain evidence="19">DSM 10507 / JCM 14656 / S5a33</strain>
    </source>
</reference>
<proteinExistence type="predicted"/>
<dbReference type="InterPro" id="IPR036890">
    <property type="entry name" value="HATPase_C_sf"/>
</dbReference>
<evidence type="ECO:0000256" key="6">
    <source>
        <dbReference type="ARBA" id="ARBA00022679"/>
    </source>
</evidence>
<dbReference type="HOGENOM" id="CLU_000445_89_6_9"/>
<dbReference type="InterPro" id="IPR003661">
    <property type="entry name" value="HisK_dim/P_dom"/>
</dbReference>
<evidence type="ECO:0000259" key="17">
    <source>
        <dbReference type="PROSITE" id="PS50885"/>
    </source>
</evidence>
<feature type="coiled-coil region" evidence="14">
    <location>
        <begin position="221"/>
        <end position="255"/>
    </location>
</feature>
<dbReference type="EC" id="2.7.13.3" evidence="3"/>
<dbReference type="Gene3D" id="3.30.565.10">
    <property type="entry name" value="Histidine kinase-like ATPase, C-terminal domain"/>
    <property type="match status" value="1"/>
</dbReference>
<evidence type="ECO:0000256" key="4">
    <source>
        <dbReference type="ARBA" id="ARBA00022475"/>
    </source>
</evidence>
<dbReference type="SUPFAM" id="SSF158472">
    <property type="entry name" value="HAMP domain-like"/>
    <property type="match status" value="1"/>
</dbReference>
<evidence type="ECO:0000256" key="10">
    <source>
        <dbReference type="ARBA" id="ARBA00022840"/>
    </source>
</evidence>
<keyword evidence="8" id="KW-0547">Nucleotide-binding</keyword>
<gene>
    <name evidence="18" type="ORF">RUMHYD_01339</name>
</gene>
<dbReference type="GO" id="GO:0000155">
    <property type="term" value="F:phosphorelay sensor kinase activity"/>
    <property type="evidence" value="ECO:0007669"/>
    <property type="project" value="InterPro"/>
</dbReference>
<dbReference type="PATRIC" id="fig|476272.21.peg.2687"/>
<evidence type="ECO:0000256" key="7">
    <source>
        <dbReference type="ARBA" id="ARBA00022692"/>
    </source>
</evidence>
<dbReference type="PROSITE" id="PS50885">
    <property type="entry name" value="HAMP"/>
    <property type="match status" value="1"/>
</dbReference>
<protein>
    <recommendedName>
        <fullName evidence="3">histidine kinase</fullName>
        <ecNumber evidence="3">2.7.13.3</ecNumber>
    </recommendedName>
</protein>